<dbReference type="RefSeq" id="WP_090437644.1">
    <property type="nucleotide sequence ID" value="NZ_FOHU01000001.1"/>
</dbReference>
<dbReference type="STRING" id="426128.SAMN05660297_00004"/>
<name>A0A1H9Y3E2_9FIRM</name>
<dbReference type="OrthoDB" id="1798711at2"/>
<dbReference type="AlphaFoldDB" id="A0A1H9Y3E2"/>
<gene>
    <name evidence="1" type="ORF">SAMN05660297_00004</name>
</gene>
<dbReference type="EMBL" id="FOHU01000001">
    <property type="protein sequence ID" value="SES63242.1"/>
    <property type="molecule type" value="Genomic_DNA"/>
</dbReference>
<sequence>MYQINQKEMMSNCPNCGGINLGRLHKKSYFCRDCYVEVAITRKNDIYVHIPSEDGVITRKIKFR</sequence>
<evidence type="ECO:0000313" key="2">
    <source>
        <dbReference type="Proteomes" id="UP000199568"/>
    </source>
</evidence>
<protein>
    <submittedName>
        <fullName evidence="1">Uncharacterized protein</fullName>
    </submittedName>
</protein>
<keyword evidence="2" id="KW-1185">Reference proteome</keyword>
<reference evidence="1 2" key="1">
    <citation type="submission" date="2016-10" db="EMBL/GenBank/DDBJ databases">
        <authorList>
            <person name="de Groot N.N."/>
        </authorList>
    </citation>
    <scope>NUCLEOTIDE SEQUENCE [LARGE SCALE GENOMIC DNA]</scope>
    <source>
        <strain evidence="1 2">DSM 18979</strain>
    </source>
</reference>
<organism evidence="1 2">
    <name type="scientific">Natronincola peptidivorans</name>
    <dbReference type="NCBI Taxonomy" id="426128"/>
    <lineage>
        <taxon>Bacteria</taxon>
        <taxon>Bacillati</taxon>
        <taxon>Bacillota</taxon>
        <taxon>Clostridia</taxon>
        <taxon>Peptostreptococcales</taxon>
        <taxon>Natronincolaceae</taxon>
        <taxon>Natronincola</taxon>
    </lineage>
</organism>
<accession>A0A1H9Y3E2</accession>
<proteinExistence type="predicted"/>
<evidence type="ECO:0000313" key="1">
    <source>
        <dbReference type="EMBL" id="SES63242.1"/>
    </source>
</evidence>
<dbReference type="Proteomes" id="UP000199568">
    <property type="component" value="Unassembled WGS sequence"/>
</dbReference>